<keyword evidence="3" id="KW-0238">DNA-binding</keyword>
<gene>
    <name evidence="7" type="ORF">ACFPC0_16805</name>
</gene>
<dbReference type="SUPFAM" id="SSF46785">
    <property type="entry name" value="Winged helix' DNA-binding domain"/>
    <property type="match status" value="1"/>
</dbReference>
<reference evidence="8" key="1">
    <citation type="journal article" date="2019" name="Int. J. Syst. Evol. Microbiol.">
        <title>The Global Catalogue of Microorganisms (GCM) 10K type strain sequencing project: providing services to taxonomists for standard genome sequencing and annotation.</title>
        <authorList>
            <consortium name="The Broad Institute Genomics Platform"/>
            <consortium name="The Broad Institute Genome Sequencing Center for Infectious Disease"/>
            <person name="Wu L."/>
            <person name="Ma J."/>
        </authorList>
    </citation>
    <scope>NUCLEOTIDE SEQUENCE [LARGE SCALE GENOMIC DNA]</scope>
    <source>
        <strain evidence="8">PCU 347</strain>
    </source>
</reference>
<dbReference type="InterPro" id="IPR036390">
    <property type="entry name" value="WH_DNA-bd_sf"/>
</dbReference>
<feature type="compositionally biased region" description="Basic and acidic residues" evidence="5">
    <location>
        <begin position="288"/>
        <end position="298"/>
    </location>
</feature>
<dbReference type="InterPro" id="IPR000847">
    <property type="entry name" value="LysR_HTH_N"/>
</dbReference>
<evidence type="ECO:0000256" key="1">
    <source>
        <dbReference type="ARBA" id="ARBA00009437"/>
    </source>
</evidence>
<organism evidence="7 8">
    <name type="scientific">Streptomyces andamanensis</name>
    <dbReference type="NCBI Taxonomy" id="1565035"/>
    <lineage>
        <taxon>Bacteria</taxon>
        <taxon>Bacillati</taxon>
        <taxon>Actinomycetota</taxon>
        <taxon>Actinomycetes</taxon>
        <taxon>Kitasatosporales</taxon>
        <taxon>Streptomycetaceae</taxon>
        <taxon>Streptomyces</taxon>
    </lineage>
</organism>
<evidence type="ECO:0000256" key="4">
    <source>
        <dbReference type="ARBA" id="ARBA00023163"/>
    </source>
</evidence>
<dbReference type="Proteomes" id="UP001595824">
    <property type="component" value="Unassembled WGS sequence"/>
</dbReference>
<keyword evidence="8" id="KW-1185">Reference proteome</keyword>
<evidence type="ECO:0000313" key="8">
    <source>
        <dbReference type="Proteomes" id="UP001595824"/>
    </source>
</evidence>
<evidence type="ECO:0000259" key="6">
    <source>
        <dbReference type="PROSITE" id="PS50931"/>
    </source>
</evidence>
<proteinExistence type="inferred from homology"/>
<keyword evidence="4" id="KW-0804">Transcription</keyword>
<feature type="region of interest" description="Disordered" evidence="5">
    <location>
        <begin position="278"/>
        <end position="298"/>
    </location>
</feature>
<dbReference type="RefSeq" id="WP_381739913.1">
    <property type="nucleotide sequence ID" value="NZ_JBHSDP010000015.1"/>
</dbReference>
<keyword evidence="2" id="KW-0805">Transcription regulation</keyword>
<sequence length="298" mass="32408">MGPPEEIPELELRALRYFAAVAEAGTVTEAARRLRIAQPSLSQQIKQLERRVGAPLFRRLPRGMELTEAGRLLLTGVRRALDALGSSVAAARAVPVTAALGVCRGVPGEVLRRAEWILTGARPLRLVHEQADSARQGELLRTGALAYGILRAPVDDTAGLDLRTLADEPLGVLLGHRHPLAGHTELTWDDLAGQRLLWFPGRRAPGYASAVRERLARHGWHPGLLVEDTGSHGLFRHALLGHDDVVALRTRAGAATDTDLLWRPVGPEPPRERLLLATAARGPWAPLPEREETVDGRP</sequence>
<dbReference type="PRINTS" id="PR00039">
    <property type="entry name" value="HTHLYSR"/>
</dbReference>
<dbReference type="PANTHER" id="PTHR30346">
    <property type="entry name" value="TRANSCRIPTIONAL DUAL REGULATOR HCAR-RELATED"/>
    <property type="match status" value="1"/>
</dbReference>
<protein>
    <submittedName>
        <fullName evidence="7">LysR family transcriptional regulator</fullName>
    </submittedName>
</protein>
<accession>A0ABV8TFJ7</accession>
<dbReference type="EMBL" id="JBHSDP010000015">
    <property type="protein sequence ID" value="MFC4329428.1"/>
    <property type="molecule type" value="Genomic_DNA"/>
</dbReference>
<evidence type="ECO:0000313" key="7">
    <source>
        <dbReference type="EMBL" id="MFC4329428.1"/>
    </source>
</evidence>
<dbReference type="PROSITE" id="PS50931">
    <property type="entry name" value="HTH_LYSR"/>
    <property type="match status" value="1"/>
</dbReference>
<evidence type="ECO:0000256" key="5">
    <source>
        <dbReference type="SAM" id="MobiDB-lite"/>
    </source>
</evidence>
<dbReference type="Gene3D" id="3.40.190.10">
    <property type="entry name" value="Periplasmic binding protein-like II"/>
    <property type="match status" value="2"/>
</dbReference>
<evidence type="ECO:0000256" key="3">
    <source>
        <dbReference type="ARBA" id="ARBA00023125"/>
    </source>
</evidence>
<comment type="caution">
    <text evidence="7">The sequence shown here is derived from an EMBL/GenBank/DDBJ whole genome shotgun (WGS) entry which is preliminary data.</text>
</comment>
<name>A0ABV8TFJ7_9ACTN</name>
<feature type="domain" description="HTH lysR-type" evidence="6">
    <location>
        <begin position="10"/>
        <end position="67"/>
    </location>
</feature>
<dbReference type="Pfam" id="PF00126">
    <property type="entry name" value="HTH_1"/>
    <property type="match status" value="1"/>
</dbReference>
<dbReference type="Gene3D" id="1.10.10.10">
    <property type="entry name" value="Winged helix-like DNA-binding domain superfamily/Winged helix DNA-binding domain"/>
    <property type="match status" value="1"/>
</dbReference>
<dbReference type="InterPro" id="IPR036388">
    <property type="entry name" value="WH-like_DNA-bd_sf"/>
</dbReference>
<dbReference type="PANTHER" id="PTHR30346:SF17">
    <property type="entry name" value="LYSR FAMILY TRANSCRIPTIONAL REGULATOR"/>
    <property type="match status" value="1"/>
</dbReference>
<comment type="similarity">
    <text evidence="1">Belongs to the LysR transcriptional regulatory family.</text>
</comment>
<dbReference type="InterPro" id="IPR005119">
    <property type="entry name" value="LysR_subst-bd"/>
</dbReference>
<dbReference type="SUPFAM" id="SSF53850">
    <property type="entry name" value="Periplasmic binding protein-like II"/>
    <property type="match status" value="1"/>
</dbReference>
<dbReference type="Pfam" id="PF03466">
    <property type="entry name" value="LysR_substrate"/>
    <property type="match status" value="1"/>
</dbReference>
<evidence type="ECO:0000256" key="2">
    <source>
        <dbReference type="ARBA" id="ARBA00023015"/>
    </source>
</evidence>